<dbReference type="Gene3D" id="3.40.50.1820">
    <property type="entry name" value="alpha/beta hydrolase"/>
    <property type="match status" value="1"/>
</dbReference>
<dbReference type="InterPro" id="IPR020802">
    <property type="entry name" value="TesA-like"/>
</dbReference>
<reference evidence="4" key="1">
    <citation type="submission" date="2019-03" db="EMBL/GenBank/DDBJ databases">
        <title>Discovery of unique skeleton ansamycins by genome mining and heterologous expression of a silent ansamycin biosynthetic gene cluster.</title>
        <authorList>
            <person name="Liu S."/>
        </authorList>
    </citation>
    <scope>NUCLEOTIDE SEQUENCE</scope>
    <source>
        <strain evidence="4">A01</strain>
    </source>
</reference>
<feature type="domain" description="Thioesterase TesA-like" evidence="3">
    <location>
        <begin position="27"/>
        <end position="248"/>
    </location>
</feature>
<dbReference type="AlphaFoldDB" id="A0A5P2GKB9"/>
<sequence>MAQPAGPLDSPWTRRYASAPDASVRLVCLPHAGGSAPFYNELAKALSPDVEVVAVQYPGRLERWRDPLMENLAELADVLTGELLPLTEGDFALFGHSLGTTVAFEVARRLQAQGRTPVHLFASGRGAPSRHRREFATRPDDRTLLQLMRGLGGTDPRVLEDEELMRLALPVLRADYTLLDSYRYVPGPPLDCPVTALNGKEDHKVTPADAEAWREHTTGSFDSLVFPGGHFYLVDQRAEVTGTITARLADSRDRHGH</sequence>
<dbReference type="GO" id="GO:0016787">
    <property type="term" value="F:hydrolase activity"/>
    <property type="evidence" value="ECO:0007669"/>
    <property type="project" value="UniProtKB-KW"/>
</dbReference>
<dbReference type="SMART" id="SM00824">
    <property type="entry name" value="PKS_TE"/>
    <property type="match status" value="1"/>
</dbReference>
<dbReference type="PANTHER" id="PTHR11487">
    <property type="entry name" value="THIOESTERASE"/>
    <property type="match status" value="1"/>
</dbReference>
<evidence type="ECO:0000259" key="3">
    <source>
        <dbReference type="SMART" id="SM00824"/>
    </source>
</evidence>
<accession>A0A5P2GKB9</accession>
<name>A0A5P2GKB9_STRSO</name>
<dbReference type="PANTHER" id="PTHR11487:SF0">
    <property type="entry name" value="S-ACYL FATTY ACID SYNTHASE THIOESTERASE, MEDIUM CHAIN"/>
    <property type="match status" value="1"/>
</dbReference>
<protein>
    <submittedName>
        <fullName evidence="4">Putative discrete thioesterase</fullName>
    </submittedName>
</protein>
<proteinExistence type="inferred from homology"/>
<evidence type="ECO:0000256" key="2">
    <source>
        <dbReference type="ARBA" id="ARBA00022801"/>
    </source>
</evidence>
<dbReference type="SUPFAM" id="SSF53474">
    <property type="entry name" value="alpha/beta-Hydrolases"/>
    <property type="match status" value="1"/>
</dbReference>
<comment type="similarity">
    <text evidence="1">Belongs to the thioesterase family.</text>
</comment>
<keyword evidence="2" id="KW-0378">Hydrolase</keyword>
<evidence type="ECO:0000313" key="4">
    <source>
        <dbReference type="EMBL" id="QES95493.1"/>
    </source>
</evidence>
<evidence type="ECO:0000256" key="1">
    <source>
        <dbReference type="ARBA" id="ARBA00007169"/>
    </source>
</evidence>
<dbReference type="InterPro" id="IPR001031">
    <property type="entry name" value="Thioesterase"/>
</dbReference>
<organism evidence="4">
    <name type="scientific">Streptomyces seoulensis</name>
    <dbReference type="NCBI Taxonomy" id="73044"/>
    <lineage>
        <taxon>Bacteria</taxon>
        <taxon>Bacillati</taxon>
        <taxon>Actinomycetota</taxon>
        <taxon>Actinomycetes</taxon>
        <taxon>Kitasatosporales</taxon>
        <taxon>Streptomycetaceae</taxon>
        <taxon>Streptomyces</taxon>
    </lineage>
</organism>
<dbReference type="EMBL" id="MK599163">
    <property type="protein sequence ID" value="QES95493.1"/>
    <property type="molecule type" value="Genomic_DNA"/>
</dbReference>
<dbReference type="InterPro" id="IPR029058">
    <property type="entry name" value="AB_hydrolase_fold"/>
</dbReference>
<dbReference type="Pfam" id="PF00975">
    <property type="entry name" value="Thioesterase"/>
    <property type="match status" value="1"/>
</dbReference>
<dbReference type="InterPro" id="IPR012223">
    <property type="entry name" value="TEII"/>
</dbReference>
<dbReference type="GO" id="GO:0008610">
    <property type="term" value="P:lipid biosynthetic process"/>
    <property type="evidence" value="ECO:0007669"/>
    <property type="project" value="TreeGrafter"/>
</dbReference>